<evidence type="ECO:0008006" key="4">
    <source>
        <dbReference type="Google" id="ProtNLM"/>
    </source>
</evidence>
<keyword evidence="3" id="KW-1185">Reference proteome</keyword>
<evidence type="ECO:0000256" key="1">
    <source>
        <dbReference type="SAM" id="MobiDB-lite"/>
    </source>
</evidence>
<feature type="region of interest" description="Disordered" evidence="1">
    <location>
        <begin position="26"/>
        <end position="91"/>
    </location>
</feature>
<dbReference type="PANTHER" id="PTHR31439:SF4">
    <property type="entry name" value="NEURONAL PAS DOMAIN PROTEIN"/>
    <property type="match status" value="1"/>
</dbReference>
<protein>
    <recommendedName>
        <fullName evidence="4">BTB/POZ domain-containing protein</fullName>
    </recommendedName>
</protein>
<dbReference type="EMBL" id="CAXAQS010000141">
    <property type="protein sequence ID" value="CAK9250221.1"/>
    <property type="molecule type" value="Genomic_DNA"/>
</dbReference>
<proteinExistence type="predicted"/>
<name>A0ABP0V724_9BRYO</name>
<gene>
    <name evidence="2" type="ORF">CSSPJE1EN1_LOCUS25599</name>
</gene>
<evidence type="ECO:0000313" key="3">
    <source>
        <dbReference type="Proteomes" id="UP001497444"/>
    </source>
</evidence>
<dbReference type="Proteomes" id="UP001497444">
    <property type="component" value="Unassembled WGS sequence"/>
</dbReference>
<organism evidence="2 3">
    <name type="scientific">Sphagnum jensenii</name>
    <dbReference type="NCBI Taxonomy" id="128206"/>
    <lineage>
        <taxon>Eukaryota</taxon>
        <taxon>Viridiplantae</taxon>
        <taxon>Streptophyta</taxon>
        <taxon>Embryophyta</taxon>
        <taxon>Bryophyta</taxon>
        <taxon>Sphagnophytina</taxon>
        <taxon>Sphagnopsida</taxon>
        <taxon>Sphagnales</taxon>
        <taxon>Sphagnaceae</taxon>
        <taxon>Sphagnum</taxon>
    </lineage>
</organism>
<dbReference type="PANTHER" id="PTHR31439">
    <property type="entry name" value="EXPRESSED PROTEIN"/>
    <property type="match status" value="1"/>
</dbReference>
<accession>A0ABP0V724</accession>
<feature type="compositionally biased region" description="Polar residues" evidence="1">
    <location>
        <begin position="36"/>
        <end position="57"/>
    </location>
</feature>
<comment type="caution">
    <text evidence="2">The sequence shown here is derived from an EMBL/GenBank/DDBJ whole genome shotgun (WGS) entry which is preliminary data.</text>
</comment>
<reference evidence="2" key="1">
    <citation type="submission" date="2024-02" db="EMBL/GenBank/DDBJ databases">
        <authorList>
            <consortium name="ELIXIR-Norway"/>
            <consortium name="Elixir Norway"/>
        </authorList>
    </citation>
    <scope>NUCLEOTIDE SEQUENCE</scope>
</reference>
<sequence length="720" mass="80204">MNGSVKSSVGELWGILHKFSPLSSSAGLEHADGESEMNQSQSLMRQHYSTSESSSAPVSRHGPFFCVEEDPAGGDHGPATSNRKSVEYRSGHDDPELVVQRGPLLQPHFLAAVFVQKRRCFVRCLKRQTLTTGSTGNPSEPPPSAYTEVTSLDELEEVVEECNSIELCASATVAREIFYFGLAATGRLEKTTRKKKSSEEEFAAGFEVTEAVIELLMRIEQDRVVFVSQEENVVGVNAKKFLVCALACAWYRNVPNLVKLVLGLMSPSELCPMSPFVNKAAIVSALMNCHTMLQLLKLLLELNAHLLDLKEDSAGDSWVSVSWLLSRTARTRPAHSFLMPQQYTPSFLLAEQATKEFRRMILLVYYPFQVLRWTLLGPMYRETNRFCTGRDPSQVAIALARATDVLQCYSDKVHSEHSLTNLPSCRQWKLDAHVTGLRSPWTSSKKSNQQQLLQNIQLQVLMEPTVLPNCSLTLKILSLEFQNLDAANWRDSSSSILRRFFLSRVAVTVAPEVEPQQVLLTRFELDSPNPVYDRLFVPSSGSPVTVPLGKGRGGVPSNMVRTTTASSQTTSALTSGKLGETDWHHEQTHGTEHCHSSKSGTFSWTLKNLGGIPFSDRLINQVSSYTMMSRSFKKTRSSWSDLSTGSFDADGGVTFTHQQYPDTITWMLEPELLGTMVAWRISMEVHVSILNKCTGFFSEARTLKFCFASHLQHELTPSQT</sequence>
<evidence type="ECO:0000313" key="2">
    <source>
        <dbReference type="EMBL" id="CAK9250221.1"/>
    </source>
</evidence>